<accession>A0AAD6WPG6</accession>
<dbReference type="EMBL" id="JARJCM010000264">
    <property type="protein sequence ID" value="KAJ7020407.1"/>
    <property type="molecule type" value="Genomic_DNA"/>
</dbReference>
<comment type="caution">
    <text evidence="2">The sequence shown here is derived from an EMBL/GenBank/DDBJ whole genome shotgun (WGS) entry which is preliminary data.</text>
</comment>
<evidence type="ECO:0000259" key="1">
    <source>
        <dbReference type="Pfam" id="PF12937"/>
    </source>
</evidence>
<sequence>MSTPILPNSVAALRLPTEILAAIFLDVVDPNEADWLEVINARRRIIYVCTRWRAVASSTPALWSKIYVAPTFLPSFIGECLSKTSSAAIVLKVSPHVIRTIEDSGVRRTLKFLPFQDFLDRTVELLRPHFPRVRSLEVGDGYKSHIFEVMERLATFSVGCLSSLRLSASDTYSMGSPPLPLGIQPTGLSVRRVEPLWNTPELYGAVTTLSLARLSWLRWPDLQLVLQSCSSLQELRLSNVQCSTPLDAGRAILRNVAAFKLRYETKADRRFVGFIEMPSLQLFELVACGSGTLDGVARDMPNVLRTAANVLVETDQYNVDELTDLVALCTSAHTINLRECRPLPYKALLGLRLIPGFSLPLLRVLKISDSLTSDDAAALLAVPFGGDLVVNEWVLGDWICVQWRLVDGQISSAVVEGDSGKAGFLVR</sequence>
<dbReference type="Gene3D" id="3.80.10.10">
    <property type="entry name" value="Ribonuclease Inhibitor"/>
    <property type="match status" value="1"/>
</dbReference>
<organism evidence="2 3">
    <name type="scientific">Mycena alexandri</name>
    <dbReference type="NCBI Taxonomy" id="1745969"/>
    <lineage>
        <taxon>Eukaryota</taxon>
        <taxon>Fungi</taxon>
        <taxon>Dikarya</taxon>
        <taxon>Basidiomycota</taxon>
        <taxon>Agaricomycotina</taxon>
        <taxon>Agaricomycetes</taxon>
        <taxon>Agaricomycetidae</taxon>
        <taxon>Agaricales</taxon>
        <taxon>Marasmiineae</taxon>
        <taxon>Mycenaceae</taxon>
        <taxon>Mycena</taxon>
    </lineage>
</organism>
<reference evidence="2" key="1">
    <citation type="submission" date="2023-03" db="EMBL/GenBank/DDBJ databases">
        <title>Massive genome expansion in bonnet fungi (Mycena s.s.) driven by repeated elements and novel gene families across ecological guilds.</title>
        <authorList>
            <consortium name="Lawrence Berkeley National Laboratory"/>
            <person name="Harder C.B."/>
            <person name="Miyauchi S."/>
            <person name="Viragh M."/>
            <person name="Kuo A."/>
            <person name="Thoen E."/>
            <person name="Andreopoulos B."/>
            <person name="Lu D."/>
            <person name="Skrede I."/>
            <person name="Drula E."/>
            <person name="Henrissat B."/>
            <person name="Morin E."/>
            <person name="Kohler A."/>
            <person name="Barry K."/>
            <person name="LaButti K."/>
            <person name="Morin E."/>
            <person name="Salamov A."/>
            <person name="Lipzen A."/>
            <person name="Mereny Z."/>
            <person name="Hegedus B."/>
            <person name="Baldrian P."/>
            <person name="Stursova M."/>
            <person name="Weitz H."/>
            <person name="Taylor A."/>
            <person name="Grigoriev I.V."/>
            <person name="Nagy L.G."/>
            <person name="Martin F."/>
            <person name="Kauserud H."/>
        </authorList>
    </citation>
    <scope>NUCLEOTIDE SEQUENCE</scope>
    <source>
        <strain evidence="2">CBHHK200</strain>
    </source>
</reference>
<gene>
    <name evidence="2" type="ORF">C8F04DRAFT_1196682</name>
</gene>
<evidence type="ECO:0000313" key="3">
    <source>
        <dbReference type="Proteomes" id="UP001218188"/>
    </source>
</evidence>
<dbReference type="Gene3D" id="1.20.1280.50">
    <property type="match status" value="1"/>
</dbReference>
<keyword evidence="3" id="KW-1185">Reference proteome</keyword>
<dbReference type="InterPro" id="IPR032675">
    <property type="entry name" value="LRR_dom_sf"/>
</dbReference>
<dbReference type="InterPro" id="IPR001810">
    <property type="entry name" value="F-box_dom"/>
</dbReference>
<dbReference type="AlphaFoldDB" id="A0AAD6WPG6"/>
<dbReference type="Proteomes" id="UP001218188">
    <property type="component" value="Unassembled WGS sequence"/>
</dbReference>
<dbReference type="SUPFAM" id="SSF52047">
    <property type="entry name" value="RNI-like"/>
    <property type="match status" value="1"/>
</dbReference>
<evidence type="ECO:0000313" key="2">
    <source>
        <dbReference type="EMBL" id="KAJ7020407.1"/>
    </source>
</evidence>
<protein>
    <recommendedName>
        <fullName evidence="1">F-box domain-containing protein</fullName>
    </recommendedName>
</protein>
<dbReference type="Pfam" id="PF12937">
    <property type="entry name" value="F-box-like"/>
    <property type="match status" value="1"/>
</dbReference>
<feature type="domain" description="F-box" evidence="1">
    <location>
        <begin position="13"/>
        <end position="67"/>
    </location>
</feature>
<proteinExistence type="predicted"/>
<name>A0AAD6WPG6_9AGAR</name>